<organism evidence="2 3">
    <name type="scientific">Pedosphaera parvula (strain Ellin514)</name>
    <dbReference type="NCBI Taxonomy" id="320771"/>
    <lineage>
        <taxon>Bacteria</taxon>
        <taxon>Pseudomonadati</taxon>
        <taxon>Verrucomicrobiota</taxon>
        <taxon>Pedosphaerae</taxon>
        <taxon>Pedosphaerales</taxon>
        <taxon>Pedosphaeraceae</taxon>
        <taxon>Pedosphaera</taxon>
    </lineage>
</organism>
<name>B9XAV7_PEDPL</name>
<dbReference type="Proteomes" id="UP000003688">
    <property type="component" value="Unassembled WGS sequence"/>
</dbReference>
<evidence type="ECO:0000313" key="2">
    <source>
        <dbReference type="EMBL" id="EEF63142.1"/>
    </source>
</evidence>
<protein>
    <submittedName>
        <fullName evidence="2">Uncharacterized protein</fullName>
    </submittedName>
</protein>
<dbReference type="AlphaFoldDB" id="B9XAV7"/>
<dbReference type="EMBL" id="ABOX02000002">
    <property type="protein sequence ID" value="EEF63142.1"/>
    <property type="molecule type" value="Genomic_DNA"/>
</dbReference>
<gene>
    <name evidence="2" type="ORF">Cflav_PD5777</name>
</gene>
<keyword evidence="1" id="KW-1133">Transmembrane helix</keyword>
<sequence>MRWLPTKPDRWHFKSAILVIYNTFQTALIFQLFLTFCDWVEWEVNKFKVPPSLDAVIPEVDTSKSGIAIK</sequence>
<proteinExistence type="predicted"/>
<evidence type="ECO:0000256" key="1">
    <source>
        <dbReference type="SAM" id="Phobius"/>
    </source>
</evidence>
<keyword evidence="1" id="KW-0812">Transmembrane</keyword>
<evidence type="ECO:0000313" key="3">
    <source>
        <dbReference type="Proteomes" id="UP000003688"/>
    </source>
</evidence>
<keyword evidence="1" id="KW-0472">Membrane</keyword>
<reference evidence="2 3" key="1">
    <citation type="journal article" date="2011" name="J. Bacteriol.">
        <title>Genome sequence of 'Pedosphaera parvula' Ellin514, an aerobic Verrucomicrobial isolate from pasture soil.</title>
        <authorList>
            <person name="Kant R."/>
            <person name="van Passel M.W."/>
            <person name="Sangwan P."/>
            <person name="Palva A."/>
            <person name="Lucas S."/>
            <person name="Copeland A."/>
            <person name="Lapidus A."/>
            <person name="Glavina Del Rio T."/>
            <person name="Dalin E."/>
            <person name="Tice H."/>
            <person name="Bruce D."/>
            <person name="Goodwin L."/>
            <person name="Pitluck S."/>
            <person name="Chertkov O."/>
            <person name="Larimer F.W."/>
            <person name="Land M.L."/>
            <person name="Hauser L."/>
            <person name="Brettin T.S."/>
            <person name="Detter J.C."/>
            <person name="Han S."/>
            <person name="de Vos W.M."/>
            <person name="Janssen P.H."/>
            <person name="Smidt H."/>
        </authorList>
    </citation>
    <scope>NUCLEOTIDE SEQUENCE [LARGE SCALE GENOMIC DNA]</scope>
    <source>
        <strain evidence="2 3">Ellin514</strain>
    </source>
</reference>
<comment type="caution">
    <text evidence="2">The sequence shown here is derived from an EMBL/GenBank/DDBJ whole genome shotgun (WGS) entry which is preliminary data.</text>
</comment>
<feature type="transmembrane region" description="Helical" evidence="1">
    <location>
        <begin position="12"/>
        <end position="34"/>
    </location>
</feature>
<accession>B9XAV7</accession>
<keyword evidence="3" id="KW-1185">Reference proteome</keyword>